<proteinExistence type="predicted"/>
<dbReference type="InterPro" id="IPR024061">
    <property type="entry name" value="NDT80_DNA-bd_dom"/>
</dbReference>
<evidence type="ECO:0000313" key="5">
    <source>
        <dbReference type="Proteomes" id="UP001479436"/>
    </source>
</evidence>
<protein>
    <recommendedName>
        <fullName evidence="3">NDT80 domain-containing protein</fullName>
    </recommendedName>
</protein>
<dbReference type="Pfam" id="PF05224">
    <property type="entry name" value="NDT80_PhoG"/>
    <property type="match status" value="1"/>
</dbReference>
<dbReference type="InterPro" id="IPR052605">
    <property type="entry name" value="Fungal_trans_regulator"/>
</dbReference>
<sequence>MYLPNLNDIPAFNAIPPRNKADSLGLSKGASPYFTETHQHAVLYSLDRTRGYTVQIHSKFGEDFFLAEDKWTCYRRNYFQVSNSFVLLGSDQLDCPCLVEVNDVQHRVIQFHVGITAKVSNSNKMIDLIQHTPKRDKGPQITPTTRPIRAQGSTDLFSEQTTVTFERIQFKTATANNGKKRAAQQHFVLVVDLFAECDNGRKIKVATTQSASLVVRGRSPSHYAESHFNIVNLTLPV</sequence>
<organism evidence="4 5">
    <name type="scientific">Basidiobolus ranarum</name>
    <dbReference type="NCBI Taxonomy" id="34480"/>
    <lineage>
        <taxon>Eukaryota</taxon>
        <taxon>Fungi</taxon>
        <taxon>Fungi incertae sedis</taxon>
        <taxon>Zoopagomycota</taxon>
        <taxon>Entomophthoromycotina</taxon>
        <taxon>Basidiobolomycetes</taxon>
        <taxon>Basidiobolales</taxon>
        <taxon>Basidiobolaceae</taxon>
        <taxon>Basidiobolus</taxon>
    </lineage>
</organism>
<dbReference type="Proteomes" id="UP001479436">
    <property type="component" value="Unassembled WGS sequence"/>
</dbReference>
<dbReference type="InterPro" id="IPR008967">
    <property type="entry name" value="p53-like_TF_DNA-bd_sf"/>
</dbReference>
<evidence type="ECO:0000256" key="2">
    <source>
        <dbReference type="PROSITE-ProRule" id="PRU00850"/>
    </source>
</evidence>
<dbReference type="InterPro" id="IPR037141">
    <property type="entry name" value="NDT80_DNA-bd_dom_sf"/>
</dbReference>
<evidence type="ECO:0000259" key="3">
    <source>
        <dbReference type="PROSITE" id="PS51517"/>
    </source>
</evidence>
<keyword evidence="5" id="KW-1185">Reference proteome</keyword>
<dbReference type="PANTHER" id="PTHR35144">
    <property type="entry name" value="MEIOSIS-SPECIFIC TRANSCRIPTION FACTOR NDT80"/>
    <property type="match status" value="1"/>
</dbReference>
<accession>A0ABR2X488</accession>
<comment type="caution">
    <text evidence="4">The sequence shown here is derived from an EMBL/GenBank/DDBJ whole genome shotgun (WGS) entry which is preliminary data.</text>
</comment>
<name>A0ABR2X488_9FUNG</name>
<keyword evidence="1 2" id="KW-0238">DNA-binding</keyword>
<dbReference type="SUPFAM" id="SSF49417">
    <property type="entry name" value="p53-like transcription factors"/>
    <property type="match status" value="1"/>
</dbReference>
<gene>
    <name evidence="4" type="ORF">K7432_000659</name>
</gene>
<reference evidence="4 5" key="1">
    <citation type="submission" date="2023-04" db="EMBL/GenBank/DDBJ databases">
        <title>Genome of Basidiobolus ranarum AG-B5.</title>
        <authorList>
            <person name="Stajich J.E."/>
            <person name="Carter-House D."/>
            <person name="Gryganskyi A."/>
        </authorList>
    </citation>
    <scope>NUCLEOTIDE SEQUENCE [LARGE SCALE GENOMIC DNA]</scope>
    <source>
        <strain evidence="4 5">AG-B5</strain>
    </source>
</reference>
<dbReference type="PROSITE" id="PS51517">
    <property type="entry name" value="NDT80"/>
    <property type="match status" value="1"/>
</dbReference>
<dbReference type="Gene3D" id="2.60.40.1390">
    <property type="entry name" value="NDT80 DNA-binding domain"/>
    <property type="match status" value="2"/>
</dbReference>
<dbReference type="EMBL" id="JASJQH010000012">
    <property type="protein sequence ID" value="KAK9768597.1"/>
    <property type="molecule type" value="Genomic_DNA"/>
</dbReference>
<feature type="DNA-binding region" description="NDT80" evidence="2">
    <location>
        <begin position="1"/>
        <end position="227"/>
    </location>
</feature>
<feature type="domain" description="NDT80" evidence="3">
    <location>
        <begin position="1"/>
        <end position="227"/>
    </location>
</feature>
<evidence type="ECO:0000256" key="1">
    <source>
        <dbReference type="ARBA" id="ARBA00023125"/>
    </source>
</evidence>
<dbReference type="PANTHER" id="PTHR35144:SF2">
    <property type="entry name" value="MEIOSIS-SPECIFIC TRANSCRIPTION FACTOR NDT80"/>
    <property type="match status" value="1"/>
</dbReference>
<evidence type="ECO:0000313" key="4">
    <source>
        <dbReference type="EMBL" id="KAK9768597.1"/>
    </source>
</evidence>